<dbReference type="OMA" id="APWITIL"/>
<feature type="domain" description="Reverse transcriptase zinc-binding" evidence="1">
    <location>
        <begin position="27"/>
        <end position="109"/>
    </location>
</feature>
<keyword evidence="3" id="KW-1185">Reference proteome</keyword>
<evidence type="ECO:0000313" key="2">
    <source>
        <dbReference type="EMBL" id="VAH72018.1"/>
    </source>
</evidence>
<dbReference type="InterPro" id="IPR026960">
    <property type="entry name" value="RVT-Znf"/>
</dbReference>
<gene>
    <name evidence="2" type="ORF">TRITD_3Bv1G018630</name>
</gene>
<protein>
    <recommendedName>
        <fullName evidence="1">Reverse transcriptase zinc-binding domain-containing protein</fullName>
    </recommendedName>
</protein>
<accession>A0A9R1QA20</accession>
<evidence type="ECO:0000313" key="3">
    <source>
        <dbReference type="Proteomes" id="UP000324705"/>
    </source>
</evidence>
<name>A0A9R1QA20_TRITD</name>
<proteinExistence type="predicted"/>
<sequence length="204" mass="22950">MDHVNLDLSSSDARVPTLGGNSLCTSYFYKLLTFRGVLWAPASSIWDHIIPLKSRIFLWLAFWGRLNTKANMVRKGWSAVAPSAGCDACPAEETADHLILRCRPADAMWSRLSLATLACASPNIQQFVCQAKDHLQSTAKWHVAFAACAVTLWQARNDRVFNDKCWPESYIRFHATNLLSLWSNRATKQPDKDDLAPWITILSN</sequence>
<reference evidence="2 3" key="1">
    <citation type="submission" date="2017-09" db="EMBL/GenBank/DDBJ databases">
        <authorList>
            <consortium name="International Durum Wheat Genome Sequencing Consortium (IDWGSC)"/>
            <person name="Milanesi L."/>
        </authorList>
    </citation>
    <scope>NUCLEOTIDE SEQUENCE [LARGE SCALE GENOMIC DNA]</scope>
    <source>
        <strain evidence="3">cv. Svevo</strain>
    </source>
</reference>
<dbReference type="AlphaFoldDB" id="A0A9R1QA20"/>
<organism evidence="2 3">
    <name type="scientific">Triticum turgidum subsp. durum</name>
    <name type="common">Durum wheat</name>
    <name type="synonym">Triticum durum</name>
    <dbReference type="NCBI Taxonomy" id="4567"/>
    <lineage>
        <taxon>Eukaryota</taxon>
        <taxon>Viridiplantae</taxon>
        <taxon>Streptophyta</taxon>
        <taxon>Embryophyta</taxon>
        <taxon>Tracheophyta</taxon>
        <taxon>Spermatophyta</taxon>
        <taxon>Magnoliopsida</taxon>
        <taxon>Liliopsida</taxon>
        <taxon>Poales</taxon>
        <taxon>Poaceae</taxon>
        <taxon>BOP clade</taxon>
        <taxon>Pooideae</taxon>
        <taxon>Triticodae</taxon>
        <taxon>Triticeae</taxon>
        <taxon>Triticinae</taxon>
        <taxon>Triticum</taxon>
    </lineage>
</organism>
<dbReference type="Proteomes" id="UP000324705">
    <property type="component" value="Chromosome 3B"/>
</dbReference>
<dbReference type="Gramene" id="TRITD3Bv1G018630.1">
    <property type="protein sequence ID" value="TRITD3Bv1G018630.1"/>
    <property type="gene ID" value="TRITD3Bv1G018630"/>
</dbReference>
<dbReference type="EMBL" id="LT934116">
    <property type="protein sequence ID" value="VAH72018.1"/>
    <property type="molecule type" value="Genomic_DNA"/>
</dbReference>
<dbReference type="Pfam" id="PF13966">
    <property type="entry name" value="zf-RVT"/>
    <property type="match status" value="1"/>
</dbReference>
<evidence type="ECO:0000259" key="1">
    <source>
        <dbReference type="Pfam" id="PF13966"/>
    </source>
</evidence>